<dbReference type="AlphaFoldDB" id="A0A6S6SU61"/>
<gene>
    <name evidence="1" type="ORF">HELGO_WM13810</name>
</gene>
<sequence length="315" mass="36076">MSSREFKNRVYGCVVVKAINANYNADFSGLPRRLKSDGSFYATDKSFKWLVRNYIKKNYSDEKVLFTKHFHNKIETNDLKTSYDNMFPDTKLKDNSKADKNSTKDVIFRNLTECLDVRLFGATFTPDGAKGNNISLHGNVQINHATDLYKEGRVYTDEILAPFTAIGSMSKATEAHYIHNFSVNPQNLLSWKETVTDIKTLTNSDISILKNAFNNSATFYDSHSKAGVENELSIYVTLNETSTLTLPSFAQFITFKKDKEGNNSFDITKLISYLDKYKEQIEYIELYYIEELLDVINTSDKLKDKIEAHDLLKVN</sequence>
<evidence type="ECO:0000313" key="1">
    <source>
        <dbReference type="EMBL" id="CAA6809644.1"/>
    </source>
</evidence>
<reference evidence="1" key="1">
    <citation type="submission" date="2020-01" db="EMBL/GenBank/DDBJ databases">
        <authorList>
            <person name="Meier V. D."/>
            <person name="Meier V D."/>
        </authorList>
    </citation>
    <scope>NUCLEOTIDE SEQUENCE</scope>
    <source>
        <strain evidence="1">HLG_WM_MAG_05</strain>
    </source>
</reference>
<protein>
    <recommendedName>
        <fullName evidence="2">CRISPR-associated protein</fullName>
    </recommendedName>
</protein>
<dbReference type="GO" id="GO:0043571">
    <property type="term" value="P:maintenance of CRISPR repeat elements"/>
    <property type="evidence" value="ECO:0007669"/>
    <property type="project" value="InterPro"/>
</dbReference>
<proteinExistence type="predicted"/>
<name>A0A6S6SU61_9BACT</name>
<dbReference type="EMBL" id="CACVAU010000032">
    <property type="protein sequence ID" value="CAA6809644.1"/>
    <property type="molecule type" value="Genomic_DNA"/>
</dbReference>
<organism evidence="1">
    <name type="scientific">uncultured Sulfurovum sp</name>
    <dbReference type="NCBI Taxonomy" id="269237"/>
    <lineage>
        <taxon>Bacteria</taxon>
        <taxon>Pseudomonadati</taxon>
        <taxon>Campylobacterota</taxon>
        <taxon>Epsilonproteobacteria</taxon>
        <taxon>Campylobacterales</taxon>
        <taxon>Sulfurovaceae</taxon>
        <taxon>Sulfurovum</taxon>
        <taxon>environmental samples</taxon>
    </lineage>
</organism>
<dbReference type="Pfam" id="PF05107">
    <property type="entry name" value="Cas_Cas7"/>
    <property type="match status" value="1"/>
</dbReference>
<evidence type="ECO:0008006" key="2">
    <source>
        <dbReference type="Google" id="ProtNLM"/>
    </source>
</evidence>
<dbReference type="InterPro" id="IPR006482">
    <property type="entry name" value="Cas7_Csh2/Csh2"/>
</dbReference>
<accession>A0A6S6SU61</accession>